<organism evidence="1 2">
    <name type="scientific">Lacihabitans lacunae</name>
    <dbReference type="NCBI Taxonomy" id="1028214"/>
    <lineage>
        <taxon>Bacteria</taxon>
        <taxon>Pseudomonadati</taxon>
        <taxon>Bacteroidota</taxon>
        <taxon>Cytophagia</taxon>
        <taxon>Cytophagales</taxon>
        <taxon>Leadbetterellaceae</taxon>
        <taxon>Lacihabitans</taxon>
    </lineage>
</organism>
<dbReference type="EMBL" id="JBHRYQ010000001">
    <property type="protein sequence ID" value="MFC3811993.1"/>
    <property type="molecule type" value="Genomic_DNA"/>
</dbReference>
<evidence type="ECO:0000313" key="2">
    <source>
        <dbReference type="Proteomes" id="UP001595616"/>
    </source>
</evidence>
<proteinExistence type="predicted"/>
<dbReference type="RefSeq" id="WP_379838851.1">
    <property type="nucleotide sequence ID" value="NZ_JBHRYQ010000001.1"/>
</dbReference>
<name>A0ABV7Z1B4_9BACT</name>
<keyword evidence="2" id="KW-1185">Reference proteome</keyword>
<reference evidence="2" key="1">
    <citation type="journal article" date="2019" name="Int. J. Syst. Evol. Microbiol.">
        <title>The Global Catalogue of Microorganisms (GCM) 10K type strain sequencing project: providing services to taxonomists for standard genome sequencing and annotation.</title>
        <authorList>
            <consortium name="The Broad Institute Genomics Platform"/>
            <consortium name="The Broad Institute Genome Sequencing Center for Infectious Disease"/>
            <person name="Wu L."/>
            <person name="Ma J."/>
        </authorList>
    </citation>
    <scope>NUCLEOTIDE SEQUENCE [LARGE SCALE GENOMIC DNA]</scope>
    <source>
        <strain evidence="2">CECT 7956</strain>
    </source>
</reference>
<evidence type="ECO:0000313" key="1">
    <source>
        <dbReference type="EMBL" id="MFC3811993.1"/>
    </source>
</evidence>
<sequence length="93" mass="10197">MTGTNAPAGYTYKWYVLKDGAAKETFRQNSASVNLFETAGHLFNTYLTPTISATGPGSYYLQCISPNNWKNSVREFKVANAIPENLNASNNSP</sequence>
<accession>A0ABV7Z1B4</accession>
<dbReference type="Proteomes" id="UP001595616">
    <property type="component" value="Unassembled WGS sequence"/>
</dbReference>
<gene>
    <name evidence="1" type="ORF">ACFOOI_15135</name>
</gene>
<protein>
    <submittedName>
        <fullName evidence="1">Uncharacterized protein</fullName>
    </submittedName>
</protein>
<comment type="caution">
    <text evidence="1">The sequence shown here is derived from an EMBL/GenBank/DDBJ whole genome shotgun (WGS) entry which is preliminary data.</text>
</comment>